<organism evidence="5">
    <name type="scientific">Schistocephalus solidus</name>
    <name type="common">Tapeworm</name>
    <dbReference type="NCBI Taxonomy" id="70667"/>
    <lineage>
        <taxon>Eukaryota</taxon>
        <taxon>Metazoa</taxon>
        <taxon>Spiralia</taxon>
        <taxon>Lophotrochozoa</taxon>
        <taxon>Platyhelminthes</taxon>
        <taxon>Cestoda</taxon>
        <taxon>Eucestoda</taxon>
        <taxon>Diphyllobothriidea</taxon>
        <taxon>Diphyllobothriidae</taxon>
        <taxon>Schistocephalus</taxon>
    </lineage>
</organism>
<dbReference type="PROSITE" id="PS00028">
    <property type="entry name" value="ZINC_FINGER_C2H2_1"/>
    <property type="match status" value="1"/>
</dbReference>
<dbReference type="PANTHER" id="PTHR38681:SF1">
    <property type="entry name" value="RETROVIRUS-RELATED POL POLYPROTEIN FROM TRANSPOSON 412-LIKE PROTEIN"/>
    <property type="match status" value="1"/>
</dbReference>
<dbReference type="EMBL" id="UYSU01032345">
    <property type="protein sequence ID" value="VDL89202.1"/>
    <property type="molecule type" value="Genomic_DNA"/>
</dbReference>
<dbReference type="PROSITE" id="PS50157">
    <property type="entry name" value="ZINC_FINGER_C2H2_2"/>
    <property type="match status" value="1"/>
</dbReference>
<gene>
    <name evidence="3" type="ORF">SSLN_LOCUS2817</name>
</gene>
<reference evidence="3 4" key="2">
    <citation type="submission" date="2018-11" db="EMBL/GenBank/DDBJ databases">
        <authorList>
            <consortium name="Pathogen Informatics"/>
        </authorList>
    </citation>
    <scope>NUCLEOTIDE SEQUENCE [LARGE SCALE GENOMIC DNA]</scope>
    <source>
        <strain evidence="3 4">NST_G2</strain>
    </source>
</reference>
<dbReference type="GO" id="GO:0008270">
    <property type="term" value="F:zinc ion binding"/>
    <property type="evidence" value="ECO:0007669"/>
    <property type="project" value="UniProtKB-KW"/>
</dbReference>
<evidence type="ECO:0000313" key="4">
    <source>
        <dbReference type="Proteomes" id="UP000275846"/>
    </source>
</evidence>
<dbReference type="AlphaFoldDB" id="A0A183SF19"/>
<evidence type="ECO:0000313" key="5">
    <source>
        <dbReference type="WBParaSite" id="SSLN_0000290401-mRNA-1"/>
    </source>
</evidence>
<evidence type="ECO:0000259" key="2">
    <source>
        <dbReference type="PROSITE" id="PS50157"/>
    </source>
</evidence>
<name>A0A183SF19_SCHSO</name>
<protein>
    <submittedName>
        <fullName evidence="5">C2H2-type domain-containing protein</fullName>
    </submittedName>
</protein>
<dbReference type="OrthoDB" id="6117674at2759"/>
<keyword evidence="1" id="KW-0862">Zinc</keyword>
<proteinExistence type="predicted"/>
<evidence type="ECO:0000256" key="1">
    <source>
        <dbReference type="PROSITE-ProRule" id="PRU00042"/>
    </source>
</evidence>
<keyword evidence="4" id="KW-1185">Reference proteome</keyword>
<accession>A0A183SF19</accession>
<keyword evidence="1" id="KW-0863">Zinc-finger</keyword>
<feature type="domain" description="C2H2-type" evidence="2">
    <location>
        <begin position="196"/>
        <end position="223"/>
    </location>
</feature>
<reference evidence="5" key="1">
    <citation type="submission" date="2016-06" db="UniProtKB">
        <authorList>
            <consortium name="WormBaseParasite"/>
        </authorList>
    </citation>
    <scope>IDENTIFICATION</scope>
</reference>
<sequence>MRCIFPVPSTESYIEKGLINCTHVFVRCDHVRKPLEQPYEGPFRVLSRNAKTCQILRGDKEDVVGVDRVKAAVVEEPPDLPQGQDLLTPTPCTFNFPTRSSILPTLSTYPTFSYPPPDPNSSSSNDICNIRSGRRVHFPDCFITQALTLHLPSASFAMNSSCPTPTTSVATFNFLSPATSTLITPIPSTSDGDSALTCLDCDRNFNSHIGLGRHLRIHRTETGELMPGAPTQSRYHHLQ</sequence>
<dbReference type="Proteomes" id="UP000275846">
    <property type="component" value="Unassembled WGS sequence"/>
</dbReference>
<dbReference type="STRING" id="70667.A0A183SF19"/>
<dbReference type="InterPro" id="IPR013087">
    <property type="entry name" value="Znf_C2H2_type"/>
</dbReference>
<evidence type="ECO:0000313" key="3">
    <source>
        <dbReference type="EMBL" id="VDL89202.1"/>
    </source>
</evidence>
<dbReference type="PANTHER" id="PTHR38681">
    <property type="entry name" value="RETROVIRUS-RELATED POL POLYPROTEIN FROM TRANSPOSON 412-LIKE PROTEIN-RELATED"/>
    <property type="match status" value="1"/>
</dbReference>
<keyword evidence="1" id="KW-0479">Metal-binding</keyword>
<dbReference type="WBParaSite" id="SSLN_0000290401-mRNA-1">
    <property type="protein sequence ID" value="SSLN_0000290401-mRNA-1"/>
    <property type="gene ID" value="SSLN_0000290401"/>
</dbReference>